<feature type="non-terminal residue" evidence="1">
    <location>
        <position position="1"/>
    </location>
</feature>
<dbReference type="Proteomes" id="UP000827986">
    <property type="component" value="Unassembled WGS sequence"/>
</dbReference>
<sequence>CKAHSRVSNRYEQQTMVNGRLVNLVFIRGYEETPDKNQSQNTVFRKTMALI</sequence>
<gene>
    <name evidence="1" type="ORF">KIL84_013650</name>
</gene>
<evidence type="ECO:0000313" key="1">
    <source>
        <dbReference type="EMBL" id="KAH1169060.1"/>
    </source>
</evidence>
<name>A0A9D3WY22_9SAUR</name>
<evidence type="ECO:0000313" key="2">
    <source>
        <dbReference type="Proteomes" id="UP000827986"/>
    </source>
</evidence>
<feature type="non-terminal residue" evidence="1">
    <location>
        <position position="51"/>
    </location>
</feature>
<accession>A0A9D3WY22</accession>
<keyword evidence="2" id="KW-1185">Reference proteome</keyword>
<dbReference type="EMBL" id="JAHDVG010000485">
    <property type="protein sequence ID" value="KAH1169060.1"/>
    <property type="molecule type" value="Genomic_DNA"/>
</dbReference>
<dbReference type="AlphaFoldDB" id="A0A9D3WY22"/>
<comment type="caution">
    <text evidence="1">The sequence shown here is derived from an EMBL/GenBank/DDBJ whole genome shotgun (WGS) entry which is preliminary data.</text>
</comment>
<organism evidence="1 2">
    <name type="scientific">Mauremys mutica</name>
    <name type="common">yellowpond turtle</name>
    <dbReference type="NCBI Taxonomy" id="74926"/>
    <lineage>
        <taxon>Eukaryota</taxon>
        <taxon>Metazoa</taxon>
        <taxon>Chordata</taxon>
        <taxon>Craniata</taxon>
        <taxon>Vertebrata</taxon>
        <taxon>Euteleostomi</taxon>
        <taxon>Archelosauria</taxon>
        <taxon>Testudinata</taxon>
        <taxon>Testudines</taxon>
        <taxon>Cryptodira</taxon>
        <taxon>Durocryptodira</taxon>
        <taxon>Testudinoidea</taxon>
        <taxon>Geoemydidae</taxon>
        <taxon>Geoemydinae</taxon>
        <taxon>Mauremys</taxon>
    </lineage>
</organism>
<reference evidence="1" key="1">
    <citation type="submission" date="2021-09" db="EMBL/GenBank/DDBJ databases">
        <title>The genome of Mauremys mutica provides insights into the evolution of semi-aquatic lifestyle.</title>
        <authorList>
            <person name="Gong S."/>
            <person name="Gao Y."/>
        </authorList>
    </citation>
    <scope>NUCLEOTIDE SEQUENCE</scope>
    <source>
        <strain evidence="1">MM-2020</strain>
        <tissue evidence="1">Muscle</tissue>
    </source>
</reference>
<proteinExistence type="predicted"/>
<protein>
    <submittedName>
        <fullName evidence="1">Uncharacterized protein</fullName>
    </submittedName>
</protein>